<dbReference type="Proteomes" id="UP000887043">
    <property type="component" value="Unassembled WGS sequence"/>
</dbReference>
<comment type="caution">
    <text evidence="2">The sequence shown here is derived from an EMBL/GenBank/DDBJ whole genome shotgun (WGS) entry which is preliminary data.</text>
</comment>
<evidence type="ECO:0000313" key="3">
    <source>
        <dbReference type="Proteomes" id="UP000887043"/>
    </source>
</evidence>
<accession>A0AA37HXV1</accession>
<gene>
    <name evidence="2" type="ORF">PRRU23_23360</name>
</gene>
<evidence type="ECO:0000256" key="1">
    <source>
        <dbReference type="SAM" id="MobiDB-lite"/>
    </source>
</evidence>
<reference evidence="2" key="1">
    <citation type="submission" date="2021-08" db="EMBL/GenBank/DDBJ databases">
        <title>Prevotella lacticifex sp. nov., isolated from rumen of cow.</title>
        <authorList>
            <person name="Shinkai T."/>
            <person name="Ikeyama N."/>
            <person name="Kumagai M."/>
            <person name="Ohmori H."/>
            <person name="Sakamoto M."/>
            <person name="Ohkuma M."/>
            <person name="Mitsumori M."/>
        </authorList>
    </citation>
    <scope>NUCLEOTIDE SEQUENCE</scope>
    <source>
        <strain evidence="2">DSM 11371</strain>
    </source>
</reference>
<dbReference type="EMBL" id="BPTR01000001">
    <property type="protein sequence ID" value="GJG28636.1"/>
    <property type="molecule type" value="Genomic_DNA"/>
</dbReference>
<name>A0AA37HXV1_SEGBR</name>
<feature type="region of interest" description="Disordered" evidence="1">
    <location>
        <begin position="60"/>
        <end position="80"/>
    </location>
</feature>
<sequence>MDIHEKNEYLGLELSAPSRTFPILLNAKIKRNITKKDTNNIYTQLKSLYILFCILVSTPFTPSGNNAAKNDKRINTSKPG</sequence>
<protein>
    <submittedName>
        <fullName evidence="2">Uncharacterized protein</fullName>
    </submittedName>
</protein>
<proteinExistence type="predicted"/>
<dbReference type="AlphaFoldDB" id="A0AA37HXV1"/>
<organism evidence="2 3">
    <name type="scientific">Segatella bryantii</name>
    <name type="common">Prevotella bryantii</name>
    <dbReference type="NCBI Taxonomy" id="77095"/>
    <lineage>
        <taxon>Bacteria</taxon>
        <taxon>Pseudomonadati</taxon>
        <taxon>Bacteroidota</taxon>
        <taxon>Bacteroidia</taxon>
        <taxon>Bacteroidales</taxon>
        <taxon>Prevotellaceae</taxon>
        <taxon>Segatella</taxon>
    </lineage>
</organism>
<evidence type="ECO:0000313" key="2">
    <source>
        <dbReference type="EMBL" id="GJG28636.1"/>
    </source>
</evidence>